<evidence type="ECO:0000313" key="3">
    <source>
        <dbReference type="Proteomes" id="UP000175989"/>
    </source>
</evidence>
<evidence type="ECO:0000256" key="1">
    <source>
        <dbReference type="SAM" id="SignalP"/>
    </source>
</evidence>
<dbReference type="RefSeq" id="WP_070250985.1">
    <property type="nucleotide sequence ID" value="NZ_LROM01000125.1"/>
</dbReference>
<dbReference type="OrthoDB" id="625456at2"/>
<feature type="chain" id="PRO_5009206785" description="Phosphate-selective porin O and P" evidence="1">
    <location>
        <begin position="28"/>
        <end position="407"/>
    </location>
</feature>
<dbReference type="Proteomes" id="UP000175989">
    <property type="component" value="Unassembled WGS sequence"/>
</dbReference>
<organism evidence="2 3">
    <name type="scientific">Duganella phyllosphaerae</name>
    <dbReference type="NCBI Taxonomy" id="762836"/>
    <lineage>
        <taxon>Bacteria</taxon>
        <taxon>Pseudomonadati</taxon>
        <taxon>Pseudomonadota</taxon>
        <taxon>Betaproteobacteria</taxon>
        <taxon>Burkholderiales</taxon>
        <taxon>Oxalobacteraceae</taxon>
        <taxon>Telluria group</taxon>
        <taxon>Duganella</taxon>
    </lineage>
</organism>
<keyword evidence="3" id="KW-1185">Reference proteome</keyword>
<dbReference type="PATRIC" id="fig|762836.4.peg.4459"/>
<keyword evidence="1" id="KW-0732">Signal</keyword>
<evidence type="ECO:0008006" key="4">
    <source>
        <dbReference type="Google" id="ProtNLM"/>
    </source>
</evidence>
<proteinExistence type="predicted"/>
<evidence type="ECO:0000313" key="2">
    <source>
        <dbReference type="EMBL" id="OEZ95322.1"/>
    </source>
</evidence>
<sequence>MLSKNVKGWCGCAAAATVLLSGGVAVAADEGKSPLTVGGAIRFNYVYKSWQDEYRNGFFGLDTARLDVNYDDGTTIGSAQYRYNNFPKGQGGYWQHFLHHGWIGRRFDDKSELHIGVDKNLFGLQPYASNNFYESIAFYAGFEDKYDLGVTYLSKPGPVEWQVGFYPRDGGSYGGGSNTAPSANRYSYNIVADDDAQGFGTGQRDTERNTLIGRVAFKLGDQGRQEVGFSGLTGNIRNEARANGAVNTRRNAFAVHFKGKSGPFDVMLQAMRYDYRTSHEATQTYGGLDANSFVMIGGFGYPYPVASKGDIYIANASYDIGGKVGPFSGFKVYNDYSMLHKRVGSYKDSAQNVTGLSFSAGKWSFSADFMLGKHHPYISPDFGGLGSTSAEHPGYSRRINLQAGYYF</sequence>
<dbReference type="AlphaFoldDB" id="A0A1E7WCJ7"/>
<comment type="caution">
    <text evidence="2">The sequence shown here is derived from an EMBL/GenBank/DDBJ whole genome shotgun (WGS) entry which is preliminary data.</text>
</comment>
<feature type="signal peptide" evidence="1">
    <location>
        <begin position="1"/>
        <end position="27"/>
    </location>
</feature>
<reference evidence="3" key="1">
    <citation type="journal article" date="2016" name="Front. Microbiol.">
        <title>Molecular Keys to the Janthinobacterium and Duganella spp. Interaction with the Plant Pathogen Fusarium graminearum.</title>
        <authorList>
            <person name="Haack F.S."/>
            <person name="Poehlein A."/>
            <person name="Kroger C."/>
            <person name="Voigt C.A."/>
            <person name="Piepenbring M."/>
            <person name="Bode H.B."/>
            <person name="Daniel R."/>
            <person name="Schafer W."/>
            <person name="Streit W.R."/>
        </authorList>
    </citation>
    <scope>NUCLEOTIDE SEQUENCE [LARGE SCALE GENOMIC DNA]</scope>
    <source>
        <strain evidence="3">T54</strain>
    </source>
</reference>
<dbReference type="EMBL" id="LROM01000125">
    <property type="protein sequence ID" value="OEZ95322.1"/>
    <property type="molecule type" value="Genomic_DNA"/>
</dbReference>
<name>A0A1E7WCJ7_9BURK</name>
<accession>A0A1E7WCJ7</accession>
<protein>
    <recommendedName>
        <fullName evidence="4">Phosphate-selective porin O and P</fullName>
    </recommendedName>
</protein>
<gene>
    <name evidence="2" type="ORF">DUPY_43310</name>
</gene>
<dbReference type="SUPFAM" id="SSF56935">
    <property type="entry name" value="Porins"/>
    <property type="match status" value="1"/>
</dbReference>